<keyword evidence="8" id="KW-1185">Reference proteome</keyword>
<evidence type="ECO:0000256" key="5">
    <source>
        <dbReference type="SAM" id="Phobius"/>
    </source>
</evidence>
<dbReference type="InterPro" id="IPR050638">
    <property type="entry name" value="AA-Vitamin_Transporters"/>
</dbReference>
<sequence>MQTPPLSTWLLLLLLGMIWGGSFPANALALEGFGPFTIAALRIAIGAAAVMLLARVMGVGLPSRQTATGRRIWLHALGLALFANAVPFTLLGWGQQHVTSGFAGITMAGVPLLVLPLAHFLVPGERLSLRKTAGFALGFGGVVLLIGPAALSAGGADALPRLACIGAAACYACGSIVTRRAPAGPMLSFSAAALLLAATVMIPTALTIEGVPDAPGLRAALAAVYLGLLPTAVATLILVHVIQTAGPSFLSLVNYQVPLWAVLMGFLFLDEQVPAEALGALGLILAGLVLAQGGRRGRRAAV</sequence>
<feature type="transmembrane region" description="Helical" evidence="5">
    <location>
        <begin position="39"/>
        <end position="60"/>
    </location>
</feature>
<evidence type="ECO:0000256" key="3">
    <source>
        <dbReference type="ARBA" id="ARBA00022989"/>
    </source>
</evidence>
<evidence type="ECO:0000313" key="8">
    <source>
        <dbReference type="Proteomes" id="UP000572377"/>
    </source>
</evidence>
<dbReference type="EMBL" id="JABFBC010000001">
    <property type="protein sequence ID" value="NNU80244.1"/>
    <property type="molecule type" value="Genomic_DNA"/>
</dbReference>
<evidence type="ECO:0000256" key="4">
    <source>
        <dbReference type="ARBA" id="ARBA00023136"/>
    </source>
</evidence>
<evidence type="ECO:0000313" key="7">
    <source>
        <dbReference type="EMBL" id="NNU80244.1"/>
    </source>
</evidence>
<dbReference type="GO" id="GO:0016020">
    <property type="term" value="C:membrane"/>
    <property type="evidence" value="ECO:0007669"/>
    <property type="project" value="UniProtKB-SubCell"/>
</dbReference>
<name>A0A849L1X0_9RHOB</name>
<dbReference type="InterPro" id="IPR037185">
    <property type="entry name" value="EmrE-like"/>
</dbReference>
<feature type="transmembrane region" description="Helical" evidence="5">
    <location>
        <begin position="249"/>
        <end position="269"/>
    </location>
</feature>
<feature type="transmembrane region" description="Helical" evidence="5">
    <location>
        <begin position="72"/>
        <end position="94"/>
    </location>
</feature>
<dbReference type="RefSeq" id="WP_171323838.1">
    <property type="nucleotide sequence ID" value="NZ_JABFBC010000001.1"/>
</dbReference>
<dbReference type="Pfam" id="PF00892">
    <property type="entry name" value="EamA"/>
    <property type="match status" value="2"/>
</dbReference>
<dbReference type="PANTHER" id="PTHR32322">
    <property type="entry name" value="INNER MEMBRANE TRANSPORTER"/>
    <property type="match status" value="1"/>
</dbReference>
<feature type="transmembrane region" description="Helical" evidence="5">
    <location>
        <begin position="134"/>
        <end position="153"/>
    </location>
</feature>
<feature type="domain" description="EamA" evidence="6">
    <location>
        <begin position="10"/>
        <end position="146"/>
    </location>
</feature>
<accession>A0A849L1X0</accession>
<dbReference type="SUPFAM" id="SSF103481">
    <property type="entry name" value="Multidrug resistance efflux transporter EmrE"/>
    <property type="match status" value="2"/>
</dbReference>
<feature type="transmembrane region" description="Helical" evidence="5">
    <location>
        <begin position="100"/>
        <end position="122"/>
    </location>
</feature>
<comment type="subcellular location">
    <subcellularLocation>
        <location evidence="1">Membrane</location>
        <topology evidence="1">Multi-pass membrane protein</topology>
    </subcellularLocation>
</comment>
<protein>
    <submittedName>
        <fullName evidence="7">DMT family transporter</fullName>
    </submittedName>
</protein>
<reference evidence="7 8" key="1">
    <citation type="submission" date="2020-05" db="EMBL/GenBank/DDBJ databases">
        <title>Gimesia benthica sp. nov., a novel planctomycete isolated from a deep-sea water sample of the Northwest Indian Ocean.</title>
        <authorList>
            <person name="Wang J."/>
            <person name="Ruan C."/>
            <person name="Song L."/>
            <person name="Zhu Y."/>
            <person name="Li A."/>
            <person name="Zheng X."/>
            <person name="Wang L."/>
            <person name="Lu Z."/>
            <person name="Huang Y."/>
            <person name="Du W."/>
            <person name="Zhou Y."/>
            <person name="Huang L."/>
            <person name="Dai X."/>
        </authorList>
    </citation>
    <scope>NUCLEOTIDE SEQUENCE [LARGE SCALE GENOMIC DNA]</scope>
    <source>
        <strain evidence="7 8">YYQ-30</strain>
    </source>
</reference>
<evidence type="ECO:0000256" key="1">
    <source>
        <dbReference type="ARBA" id="ARBA00004141"/>
    </source>
</evidence>
<feature type="transmembrane region" description="Helical" evidence="5">
    <location>
        <begin position="220"/>
        <end position="242"/>
    </location>
</feature>
<keyword evidence="2 5" id="KW-0812">Transmembrane</keyword>
<dbReference type="PANTHER" id="PTHR32322:SF9">
    <property type="entry name" value="AMINO-ACID METABOLITE EFFLUX PUMP-RELATED"/>
    <property type="match status" value="1"/>
</dbReference>
<proteinExistence type="predicted"/>
<dbReference type="Proteomes" id="UP000572377">
    <property type="component" value="Unassembled WGS sequence"/>
</dbReference>
<feature type="transmembrane region" description="Helical" evidence="5">
    <location>
        <begin position="189"/>
        <end position="208"/>
    </location>
</feature>
<feature type="transmembrane region" description="Helical" evidence="5">
    <location>
        <begin position="159"/>
        <end position="177"/>
    </location>
</feature>
<keyword evidence="4 5" id="KW-0472">Membrane</keyword>
<dbReference type="AlphaFoldDB" id="A0A849L1X0"/>
<comment type="caution">
    <text evidence="7">The sequence shown here is derived from an EMBL/GenBank/DDBJ whole genome shotgun (WGS) entry which is preliminary data.</text>
</comment>
<organism evidence="7 8">
    <name type="scientific">Halovulum dunhuangense</name>
    <dbReference type="NCBI Taxonomy" id="1505036"/>
    <lineage>
        <taxon>Bacteria</taxon>
        <taxon>Pseudomonadati</taxon>
        <taxon>Pseudomonadota</taxon>
        <taxon>Alphaproteobacteria</taxon>
        <taxon>Rhodobacterales</taxon>
        <taxon>Paracoccaceae</taxon>
        <taxon>Halovulum</taxon>
    </lineage>
</organism>
<keyword evidence="3 5" id="KW-1133">Transmembrane helix</keyword>
<gene>
    <name evidence="7" type="ORF">HMH01_07305</name>
</gene>
<feature type="domain" description="EamA" evidence="6">
    <location>
        <begin position="162"/>
        <end position="290"/>
    </location>
</feature>
<evidence type="ECO:0000256" key="2">
    <source>
        <dbReference type="ARBA" id="ARBA00022692"/>
    </source>
</evidence>
<evidence type="ECO:0000259" key="6">
    <source>
        <dbReference type="Pfam" id="PF00892"/>
    </source>
</evidence>
<dbReference type="InterPro" id="IPR000620">
    <property type="entry name" value="EamA_dom"/>
</dbReference>
<feature type="transmembrane region" description="Helical" evidence="5">
    <location>
        <begin position="275"/>
        <end position="291"/>
    </location>
</feature>